<comment type="caution">
    <text evidence="1">The sequence shown here is derived from an EMBL/GenBank/DDBJ whole genome shotgun (WGS) entry which is preliminary data.</text>
</comment>
<dbReference type="InterPro" id="IPR010727">
    <property type="entry name" value="DUF1302"/>
</dbReference>
<sequence length="655" mass="70141">MKSSVKGLLRLGAGGVMLSVPIMASALKFDVGEVQGSFDTTVSLGATMRMQDRDKSLVGISNGGTARSVNDDDGNLAFEKGDVVSAVAKATHEVELTWRNLGVFSRVNYFYDQVAADATDRESRFNAAGLATANRKSNDYELGKRGRDRLESEFDLLDLFVYGNFDVAGRKLSARFGRQVVSWGESTFIGNGINSINPIDVAKIRTPGSELKEALLPISMLWTSYQITDSLGIEAVWMTSWEKTEIDPRGSFFSTSDIISDDGDRATTGFGRREDDNVITRPPTDGSASVWVSRDPTRNADEPEKQFGVALRYFSDALAGTEFGLYYLNYHSRTPLISGVRGAATQAANVGVDTCSIDPAATGCRASYFTEYPDNIELFGISFNTDGPFGIAIQGEYSYRPDQPVQLGGTEILLTALGVPNSINPTPATTPLAPGTEIRGYREVEMHQVQATFTKAFGPTLAAEQFTLLAEVGFNHLALPDNLRFNGPGAGLPACGFTSGATPFVVSNNSCQSEGYATDSSWGYRLVSRMDFENLIGAVGVSPRLVLGHDVNGVGPNFNQDTKALTVGVGFNYLQRWQADIGYTAFFGGRTYSGTDASGTRPFGPGGAQVPVSPGSSLGGSNIIPGSASQPIDYATSANPNKDRDFLAVSVSYAF</sequence>
<dbReference type="EMBL" id="PSNW01000004">
    <property type="protein sequence ID" value="PPE74351.1"/>
    <property type="molecule type" value="Genomic_DNA"/>
</dbReference>
<keyword evidence="2" id="KW-1185">Reference proteome</keyword>
<accession>A0A2S5THB5</accession>
<dbReference type="Pfam" id="PF06980">
    <property type="entry name" value="DUF1302"/>
    <property type="match status" value="1"/>
</dbReference>
<proteinExistence type="predicted"/>
<dbReference type="AlphaFoldDB" id="A0A2S5THB5"/>
<dbReference type="OrthoDB" id="7000272at2"/>
<name>A0A2S5THB5_9GAMM</name>
<evidence type="ECO:0000313" key="1">
    <source>
        <dbReference type="EMBL" id="PPE74351.1"/>
    </source>
</evidence>
<dbReference type="Proteomes" id="UP000238220">
    <property type="component" value="Unassembled WGS sequence"/>
</dbReference>
<organism evidence="1 2">
    <name type="scientific">Solimonas fluminis</name>
    <dbReference type="NCBI Taxonomy" id="2086571"/>
    <lineage>
        <taxon>Bacteria</taxon>
        <taxon>Pseudomonadati</taxon>
        <taxon>Pseudomonadota</taxon>
        <taxon>Gammaproteobacteria</taxon>
        <taxon>Nevskiales</taxon>
        <taxon>Nevskiaceae</taxon>
        <taxon>Solimonas</taxon>
    </lineage>
</organism>
<reference evidence="1 2" key="1">
    <citation type="submission" date="2018-02" db="EMBL/GenBank/DDBJ databases">
        <title>Genome sequencing of Solimonas sp. HR-BB.</title>
        <authorList>
            <person name="Lee Y."/>
            <person name="Jeon C.O."/>
        </authorList>
    </citation>
    <scope>NUCLEOTIDE SEQUENCE [LARGE SCALE GENOMIC DNA]</scope>
    <source>
        <strain evidence="1 2">HR-BB</strain>
    </source>
</reference>
<gene>
    <name evidence="1" type="ORF">C3942_10020</name>
</gene>
<evidence type="ECO:0000313" key="2">
    <source>
        <dbReference type="Proteomes" id="UP000238220"/>
    </source>
</evidence>
<protein>
    <submittedName>
        <fullName evidence="1">DUF1302 domain-containing protein</fullName>
    </submittedName>
</protein>